<evidence type="ECO:0000313" key="2">
    <source>
        <dbReference type="EMBL" id="GMT24125.1"/>
    </source>
</evidence>
<feature type="region of interest" description="Disordered" evidence="1">
    <location>
        <begin position="118"/>
        <end position="155"/>
    </location>
</feature>
<sequence>MESVTNGEVQKTPKPLSTDELSMVGKSNKPNFSALPPSSLLGRLMNFIPQLETANANIEEGAEVGVGIDIERVVDSSSESDSDSDSHESSSDDEEMEEKSTDPTIEITVAIINECLSVQEGSRMEEEAEKSLPEAFRDDREEVKQSPKKKLIEEV</sequence>
<evidence type="ECO:0000313" key="3">
    <source>
        <dbReference type="Proteomes" id="UP001432322"/>
    </source>
</evidence>
<keyword evidence="3" id="KW-1185">Reference proteome</keyword>
<name>A0AAV5VX55_9BILA</name>
<feature type="region of interest" description="Disordered" evidence="1">
    <location>
        <begin position="70"/>
        <end position="105"/>
    </location>
</feature>
<organism evidence="2 3">
    <name type="scientific">Pristionchus fissidentatus</name>
    <dbReference type="NCBI Taxonomy" id="1538716"/>
    <lineage>
        <taxon>Eukaryota</taxon>
        <taxon>Metazoa</taxon>
        <taxon>Ecdysozoa</taxon>
        <taxon>Nematoda</taxon>
        <taxon>Chromadorea</taxon>
        <taxon>Rhabditida</taxon>
        <taxon>Rhabditina</taxon>
        <taxon>Diplogasteromorpha</taxon>
        <taxon>Diplogasteroidea</taxon>
        <taxon>Neodiplogasteridae</taxon>
        <taxon>Pristionchus</taxon>
    </lineage>
</organism>
<feature type="compositionally biased region" description="Basic and acidic residues" evidence="1">
    <location>
        <begin position="122"/>
        <end position="155"/>
    </location>
</feature>
<reference evidence="2" key="1">
    <citation type="submission" date="2023-10" db="EMBL/GenBank/DDBJ databases">
        <title>Genome assembly of Pristionchus species.</title>
        <authorList>
            <person name="Yoshida K."/>
            <person name="Sommer R.J."/>
        </authorList>
    </citation>
    <scope>NUCLEOTIDE SEQUENCE</scope>
    <source>
        <strain evidence="2">RS5133</strain>
    </source>
</reference>
<proteinExistence type="predicted"/>
<feature type="region of interest" description="Disordered" evidence="1">
    <location>
        <begin position="1"/>
        <end position="35"/>
    </location>
</feature>
<dbReference type="AlphaFoldDB" id="A0AAV5VX55"/>
<accession>A0AAV5VX55</accession>
<dbReference type="EMBL" id="BTSY01000004">
    <property type="protein sequence ID" value="GMT24125.1"/>
    <property type="molecule type" value="Genomic_DNA"/>
</dbReference>
<evidence type="ECO:0000256" key="1">
    <source>
        <dbReference type="SAM" id="MobiDB-lite"/>
    </source>
</evidence>
<protein>
    <submittedName>
        <fullName evidence="2">Uncharacterized protein</fullName>
    </submittedName>
</protein>
<gene>
    <name evidence="2" type="ORF">PFISCL1PPCAC_15422</name>
</gene>
<dbReference type="Proteomes" id="UP001432322">
    <property type="component" value="Unassembled WGS sequence"/>
</dbReference>
<comment type="caution">
    <text evidence="2">The sequence shown here is derived from an EMBL/GenBank/DDBJ whole genome shotgun (WGS) entry which is preliminary data.</text>
</comment>